<dbReference type="SMART" id="SM00355">
    <property type="entry name" value="ZnF_C2H2"/>
    <property type="match status" value="6"/>
</dbReference>
<dbReference type="PANTHER" id="PTHR24392">
    <property type="entry name" value="ZINC FINGER PROTEIN"/>
    <property type="match status" value="1"/>
</dbReference>
<gene>
    <name evidence="12" type="primary">LOC109474491</name>
</gene>
<evidence type="ECO:0000259" key="10">
    <source>
        <dbReference type="PROSITE" id="PS50157"/>
    </source>
</evidence>
<dbReference type="KEGG" id="bbel:109474491"/>
<keyword evidence="3" id="KW-0677">Repeat</keyword>
<keyword evidence="2" id="KW-0479">Metal-binding</keyword>
<accession>A0A6P4Z8Y0</accession>
<organism evidence="11 12">
    <name type="scientific">Branchiostoma belcheri</name>
    <name type="common">Amphioxus</name>
    <dbReference type="NCBI Taxonomy" id="7741"/>
    <lineage>
        <taxon>Eukaryota</taxon>
        <taxon>Metazoa</taxon>
        <taxon>Chordata</taxon>
        <taxon>Cephalochordata</taxon>
        <taxon>Leptocardii</taxon>
        <taxon>Amphioxiformes</taxon>
        <taxon>Branchiostomatidae</taxon>
        <taxon>Branchiostoma</taxon>
    </lineage>
</organism>
<dbReference type="OrthoDB" id="8069632at2759"/>
<evidence type="ECO:0000256" key="1">
    <source>
        <dbReference type="ARBA" id="ARBA00004123"/>
    </source>
</evidence>
<evidence type="ECO:0000256" key="5">
    <source>
        <dbReference type="ARBA" id="ARBA00022833"/>
    </source>
</evidence>
<dbReference type="RefSeq" id="XP_019630339.1">
    <property type="nucleotide sequence ID" value="XM_019774780.1"/>
</dbReference>
<protein>
    <submittedName>
        <fullName evidence="12">Zinc finger protein 91-like</fullName>
    </submittedName>
</protein>
<name>A0A6P4Z8Y0_BRABE</name>
<dbReference type="InterPro" id="IPR013087">
    <property type="entry name" value="Znf_C2H2_type"/>
</dbReference>
<proteinExistence type="predicted"/>
<dbReference type="Gene3D" id="3.30.160.60">
    <property type="entry name" value="Classic Zinc Finger"/>
    <property type="match status" value="2"/>
</dbReference>
<comment type="subcellular location">
    <subcellularLocation>
        <location evidence="1">Nucleus</location>
    </subcellularLocation>
</comment>
<evidence type="ECO:0000256" key="6">
    <source>
        <dbReference type="ARBA" id="ARBA00023125"/>
    </source>
</evidence>
<evidence type="ECO:0000256" key="9">
    <source>
        <dbReference type="SAM" id="MobiDB-lite"/>
    </source>
</evidence>
<evidence type="ECO:0000313" key="12">
    <source>
        <dbReference type="RefSeq" id="XP_019630339.1"/>
    </source>
</evidence>
<feature type="domain" description="C2H2-type" evidence="10">
    <location>
        <begin position="77"/>
        <end position="104"/>
    </location>
</feature>
<keyword evidence="4 8" id="KW-0863">Zinc-finger</keyword>
<evidence type="ECO:0000256" key="7">
    <source>
        <dbReference type="ARBA" id="ARBA00023242"/>
    </source>
</evidence>
<evidence type="ECO:0000256" key="8">
    <source>
        <dbReference type="PROSITE-ProRule" id="PRU00042"/>
    </source>
</evidence>
<keyword evidence="7" id="KW-0539">Nucleus</keyword>
<dbReference type="GO" id="GO:0005634">
    <property type="term" value="C:nucleus"/>
    <property type="evidence" value="ECO:0007669"/>
    <property type="project" value="UniProtKB-SubCell"/>
</dbReference>
<dbReference type="PROSITE" id="PS50157">
    <property type="entry name" value="ZINC_FINGER_C2H2_2"/>
    <property type="match status" value="3"/>
</dbReference>
<sequence>MSSQVEQMESHMPEVKMEEPLACGDCGFRTPSEEILRQHNCRKTQTEEKLYKCDQCDYSAEWKKLLRKHKRKHTKPYMCGECGYRTHCKGGLVRHMGTHTGEKFKCNECDFCTPEKCQLNRHQANHAIERKRIQEETLRLSRSQNLQKKIDTITIAIPKQQKQKEEHLVCGGCGYRSRYEEVLRKHYCKKPQYRFDHCDYSTMLKNFWDEHQAEHINGDKFIISEETFHGKLRKTDSTLQVEQGTSHMQAKCKIVDEPLVCSVCGYSTRYEEILRRHNCKKPPQAPQTPRKKRWKIPMVYCDYPVPQLDMYSHQKQSKSQLDHCHKQSTPPKQTKEKLYMCGKSRKSQLDRHQAKHTKEEPYLCEETSDAEDGHQAIHTKEEPYMSEETFDGGFRMADSDSASYVKQEKPDDTVHVWEVVDQLVLSETREST</sequence>
<dbReference type="GeneID" id="109474491"/>
<evidence type="ECO:0000256" key="2">
    <source>
        <dbReference type="ARBA" id="ARBA00022723"/>
    </source>
</evidence>
<feature type="domain" description="C2H2-type" evidence="10">
    <location>
        <begin position="104"/>
        <end position="131"/>
    </location>
</feature>
<dbReference type="GO" id="GO:0003677">
    <property type="term" value="F:DNA binding"/>
    <property type="evidence" value="ECO:0007669"/>
    <property type="project" value="UniProtKB-KW"/>
</dbReference>
<dbReference type="FunFam" id="3.30.160.60:FF:000604">
    <property type="entry name" value="Histone H4 transcription factor-like Protein"/>
    <property type="match status" value="1"/>
</dbReference>
<feature type="region of interest" description="Disordered" evidence="9">
    <location>
        <begin position="314"/>
        <end position="337"/>
    </location>
</feature>
<evidence type="ECO:0000313" key="11">
    <source>
        <dbReference type="Proteomes" id="UP000515135"/>
    </source>
</evidence>
<keyword evidence="11" id="KW-1185">Reference proteome</keyword>
<keyword evidence="5" id="KW-0862">Zinc</keyword>
<keyword evidence="6" id="KW-0238">DNA-binding</keyword>
<reference evidence="12" key="1">
    <citation type="submission" date="2025-08" db="UniProtKB">
        <authorList>
            <consortium name="RefSeq"/>
        </authorList>
    </citation>
    <scope>IDENTIFICATION</scope>
    <source>
        <tissue evidence="12">Gonad</tissue>
    </source>
</reference>
<dbReference type="Proteomes" id="UP000515135">
    <property type="component" value="Unplaced"/>
</dbReference>
<dbReference type="PANTHER" id="PTHR24392:SF31">
    <property type="entry name" value="C2H2-TYPE DOMAIN-CONTAINING PROTEIN"/>
    <property type="match status" value="1"/>
</dbReference>
<dbReference type="InterPro" id="IPR036236">
    <property type="entry name" value="Znf_C2H2_sf"/>
</dbReference>
<dbReference type="FunFam" id="3.30.160.60:FF:000875">
    <property type="entry name" value="zinc finger protein 236 isoform X7"/>
    <property type="match status" value="1"/>
</dbReference>
<dbReference type="AlphaFoldDB" id="A0A6P4Z8Y0"/>
<dbReference type="SUPFAM" id="SSF57667">
    <property type="entry name" value="beta-beta-alpha zinc fingers"/>
    <property type="match status" value="3"/>
</dbReference>
<evidence type="ECO:0000256" key="3">
    <source>
        <dbReference type="ARBA" id="ARBA00022737"/>
    </source>
</evidence>
<feature type="domain" description="C2H2-type" evidence="10">
    <location>
        <begin position="51"/>
        <end position="78"/>
    </location>
</feature>
<evidence type="ECO:0000256" key="4">
    <source>
        <dbReference type="ARBA" id="ARBA00022771"/>
    </source>
</evidence>
<dbReference type="GO" id="GO:0008270">
    <property type="term" value="F:zinc ion binding"/>
    <property type="evidence" value="ECO:0007669"/>
    <property type="project" value="UniProtKB-KW"/>
</dbReference>